<feature type="coiled-coil region" evidence="1">
    <location>
        <begin position="259"/>
        <end position="286"/>
    </location>
</feature>
<protein>
    <recommendedName>
        <fullName evidence="2">AsmA domain-containing protein</fullName>
    </recommendedName>
</protein>
<gene>
    <name evidence="3" type="ORF">GCM10007160_28480</name>
</gene>
<evidence type="ECO:0000256" key="1">
    <source>
        <dbReference type="SAM" id="Coils"/>
    </source>
</evidence>
<dbReference type="Pfam" id="PF05170">
    <property type="entry name" value="AsmA"/>
    <property type="match status" value="1"/>
</dbReference>
<dbReference type="EMBL" id="BMXS01000015">
    <property type="protein sequence ID" value="GGX99171.1"/>
    <property type="molecule type" value="Genomic_DNA"/>
</dbReference>
<dbReference type="PANTHER" id="PTHR30441:SF4">
    <property type="entry name" value="PROTEIN ASMA"/>
    <property type="match status" value="1"/>
</dbReference>
<accession>A0ABQ2YY44</accession>
<dbReference type="Proteomes" id="UP000653056">
    <property type="component" value="Unassembled WGS sequence"/>
</dbReference>
<sequence length="786" mass="86205">MKALLRTLLAVVGVLGLVMVAAVVYITTFFDPNDLKPRLIEVVRQQSGLELALEGPLSWSFYPRLGVSVEQAEAWLPDQAQEASPFVAFERAEVSLAFAPLLSGEIAIDGLTLDSMHLNLVRDEQGRGNWQALLERLQKRGEEAESALAPATSGPGGDAGSGMAVALNIASVQVRNGEIFYSDRQDGHELRIDELAITGTNVNPNRAFPLKSSFRLASFEDAGWRHDDEVEPELVSNVSFESRVLLGLVDGRYVLENLVLDTRTQMAAAEDRNQQANLQARQLTADLQANRYQFEEGKLDASVSHPRLGDKPLPLSLTFMADADLAAETLQLRELELTSEDNLKLSGTLSVSELLGAPQYTGQLKMAPMSLRPWLTRLDMLPEMTSDTALSDVALTSPVQGDAQRFELTNLTLVLDDSTFTGRLGGSVDGQALSFDLQGDRLDLDAYLPPSQTVASPDDTARLRLPGIATAFAEEEGGEMLPVSWLRELTLDSQLSVSRLKAFGLTFDDADLEARGRDGQQRIERFEARFYEGDLAASAALNLNQEPIHWTFRPTLQRVQIVPLFEAWRGETSPLRGRLNLDGELTSRGNTLELLKGNLNGHTTLRIDEGAVLNVNVSQELCTAVATLEGETVTREWSPDTRFDRAQATLEFRNGVVHNDDLTVTLPGITLGGTGELNLVTERFDYGALARFVDTADAACSVNPRLERLPFPVHCEGSLGEDPGQWCGFDRQAFQQAVAELARDEARRRAGEEVEERLGDALEGLDERIGEGASEELHKALRGLFK</sequence>
<evidence type="ECO:0000259" key="2">
    <source>
        <dbReference type="Pfam" id="PF05170"/>
    </source>
</evidence>
<evidence type="ECO:0000313" key="3">
    <source>
        <dbReference type="EMBL" id="GGX99171.1"/>
    </source>
</evidence>
<proteinExistence type="predicted"/>
<dbReference type="RefSeq" id="WP_189470327.1">
    <property type="nucleotide sequence ID" value="NZ_BMXS01000015.1"/>
</dbReference>
<comment type="caution">
    <text evidence="3">The sequence shown here is derived from an EMBL/GenBank/DDBJ whole genome shotgun (WGS) entry which is preliminary data.</text>
</comment>
<name>A0ABQ2YY44_9GAMM</name>
<dbReference type="InterPro" id="IPR052894">
    <property type="entry name" value="AsmA-related"/>
</dbReference>
<dbReference type="InterPro" id="IPR007844">
    <property type="entry name" value="AsmA"/>
</dbReference>
<organism evidence="3 4">
    <name type="scientific">Litchfieldella qijiaojingensis</name>
    <dbReference type="NCBI Taxonomy" id="980347"/>
    <lineage>
        <taxon>Bacteria</taxon>
        <taxon>Pseudomonadati</taxon>
        <taxon>Pseudomonadota</taxon>
        <taxon>Gammaproteobacteria</taxon>
        <taxon>Oceanospirillales</taxon>
        <taxon>Halomonadaceae</taxon>
        <taxon>Litchfieldella</taxon>
    </lineage>
</organism>
<dbReference type="PANTHER" id="PTHR30441">
    <property type="entry name" value="DUF748 DOMAIN-CONTAINING PROTEIN"/>
    <property type="match status" value="1"/>
</dbReference>
<keyword evidence="1" id="KW-0175">Coiled coil</keyword>
<evidence type="ECO:0000313" key="4">
    <source>
        <dbReference type="Proteomes" id="UP000653056"/>
    </source>
</evidence>
<keyword evidence="4" id="KW-1185">Reference proteome</keyword>
<feature type="domain" description="AsmA" evidence="2">
    <location>
        <begin position="1"/>
        <end position="661"/>
    </location>
</feature>
<reference evidence="4" key="1">
    <citation type="journal article" date="2019" name="Int. J. Syst. Evol. Microbiol.">
        <title>The Global Catalogue of Microorganisms (GCM) 10K type strain sequencing project: providing services to taxonomists for standard genome sequencing and annotation.</title>
        <authorList>
            <consortium name="The Broad Institute Genomics Platform"/>
            <consortium name="The Broad Institute Genome Sequencing Center for Infectious Disease"/>
            <person name="Wu L."/>
            <person name="Ma J."/>
        </authorList>
    </citation>
    <scope>NUCLEOTIDE SEQUENCE [LARGE SCALE GENOMIC DNA]</scope>
    <source>
        <strain evidence="4">KCTC 22228</strain>
    </source>
</reference>